<comment type="pathway">
    <text evidence="6">Protein modification; protein ubiquitination.</text>
</comment>
<evidence type="ECO:0000256" key="1">
    <source>
        <dbReference type="ARBA" id="ARBA00004123"/>
    </source>
</evidence>
<comment type="subcellular location">
    <subcellularLocation>
        <location evidence="1 6">Nucleus</location>
    </subcellularLocation>
</comment>
<keyword evidence="2 6" id="KW-0479">Metal-binding</keyword>
<feature type="coiled-coil region" evidence="7">
    <location>
        <begin position="269"/>
        <end position="408"/>
    </location>
</feature>
<evidence type="ECO:0000256" key="3">
    <source>
        <dbReference type="ARBA" id="ARBA00022771"/>
    </source>
</evidence>
<keyword evidence="6 7" id="KW-0175">Coiled coil</keyword>
<keyword evidence="4 6" id="KW-0862">Zinc</keyword>
<dbReference type="Pfam" id="PF08647">
    <property type="entry name" value="BRE1"/>
    <property type="match status" value="1"/>
</dbReference>
<dbReference type="InterPro" id="IPR013956">
    <property type="entry name" value="E3_ubiquit_lig_Bre1"/>
</dbReference>
<dbReference type="GO" id="GO:0016567">
    <property type="term" value="P:protein ubiquitination"/>
    <property type="evidence" value="ECO:0007669"/>
    <property type="project" value="UniProtKB-UniRule"/>
</dbReference>
<sequence length="466" mass="54225">DRIGLKKQISKLQMDLVCVPESRIYKAPLCRQLFQSRTYQKDKCNHLSDICHDLQMNTEDLSSNRRRFIRDLDYEQVNHFKEMESQLKKLDVDLTRIRGQRDALQMSLEEGKASSGIGRASIVELKTIADARKERVNYLETEVLRLQKKTVAKTGVRGYYDIVSNGLGKEPLLMPLENELKLMEERVLEHKDNVRTKFPQEDVEIELERISKIKQLQLKAKLFEERYNFDPMSIDHAQSFEASLQDRIRKEKSMISEVNSKLSALKATEKQLLSEIESVAKAYGDLEEENVKKVQDLALLEDEIMKLQIERVKYSQIFTALNKSKDAHAMLANALNKQIEKQLAHIKQMTEREKNLSSQVTCLDRKLATSNSIYEVYKQKNDEVKLLLDELKEKALVSKDKITELQKSTFEKIRLTEEGAHTRLRLEESRELLKRKMGASGKSEKPAEMKLRKEREEYRSLLNCNS</sequence>
<reference evidence="9 10" key="1">
    <citation type="journal article" date="2018" name="G3 (Bethesda)">
        <title>Phylogenetic and Phylogenomic Definition of Rhizopus Species.</title>
        <authorList>
            <person name="Gryganskyi A.P."/>
            <person name="Golan J."/>
            <person name="Dolatabadi S."/>
            <person name="Mondo S."/>
            <person name="Robb S."/>
            <person name="Idnurm A."/>
            <person name="Muszewska A."/>
            <person name="Steczkiewicz K."/>
            <person name="Masonjones S."/>
            <person name="Liao H.L."/>
            <person name="Gajdeczka M.T."/>
            <person name="Anike F."/>
            <person name="Vuek A."/>
            <person name="Anishchenko I.M."/>
            <person name="Voigt K."/>
            <person name="de Hoog G.S."/>
            <person name="Smith M.E."/>
            <person name="Heitman J."/>
            <person name="Vilgalys R."/>
            <person name="Stajich J.E."/>
        </authorList>
    </citation>
    <scope>NUCLEOTIDE SEQUENCE [LARGE SCALE GENOMIC DNA]</scope>
    <source>
        <strain evidence="9 10">LSU 92-RS-03</strain>
    </source>
</reference>
<dbReference type="EMBL" id="PJQM01004385">
    <property type="protein sequence ID" value="RCH84646.1"/>
    <property type="molecule type" value="Genomic_DNA"/>
</dbReference>
<proteinExistence type="inferred from homology"/>
<accession>A0A367J406</accession>
<dbReference type="AlphaFoldDB" id="A0A367J406"/>
<dbReference type="GO" id="GO:0008270">
    <property type="term" value="F:zinc ion binding"/>
    <property type="evidence" value="ECO:0007669"/>
    <property type="project" value="UniProtKB-KW"/>
</dbReference>
<evidence type="ECO:0000256" key="2">
    <source>
        <dbReference type="ARBA" id="ARBA00022723"/>
    </source>
</evidence>
<comment type="caution">
    <text evidence="9">The sequence shown here is derived from an EMBL/GenBank/DDBJ whole genome shotgun (WGS) entry which is preliminary data.</text>
</comment>
<keyword evidence="3 6" id="KW-0863">Zinc-finger</keyword>
<evidence type="ECO:0000256" key="6">
    <source>
        <dbReference type="RuleBase" id="RU365038"/>
    </source>
</evidence>
<dbReference type="OrthoDB" id="10266039at2759"/>
<feature type="non-terminal residue" evidence="9">
    <location>
        <position position="466"/>
    </location>
</feature>
<name>A0A367J406_RHIST</name>
<keyword evidence="6" id="KW-0156">Chromatin regulator</keyword>
<evidence type="ECO:0000313" key="10">
    <source>
        <dbReference type="Proteomes" id="UP000253551"/>
    </source>
</evidence>
<evidence type="ECO:0000313" key="9">
    <source>
        <dbReference type="EMBL" id="RCH84646.1"/>
    </source>
</evidence>
<dbReference type="GO" id="GO:0006325">
    <property type="term" value="P:chromatin organization"/>
    <property type="evidence" value="ECO:0007669"/>
    <property type="project" value="UniProtKB-KW"/>
</dbReference>
<protein>
    <recommendedName>
        <fullName evidence="6">E3 ubiquitin protein ligase</fullName>
        <ecNumber evidence="6">2.3.2.27</ecNumber>
    </recommendedName>
</protein>
<feature type="region of interest" description="Disordered" evidence="8">
    <location>
        <begin position="434"/>
        <end position="456"/>
    </location>
</feature>
<keyword evidence="6" id="KW-0808">Transferase</keyword>
<organism evidence="9 10">
    <name type="scientific">Rhizopus stolonifer</name>
    <name type="common">Rhizopus nigricans</name>
    <dbReference type="NCBI Taxonomy" id="4846"/>
    <lineage>
        <taxon>Eukaryota</taxon>
        <taxon>Fungi</taxon>
        <taxon>Fungi incertae sedis</taxon>
        <taxon>Mucoromycota</taxon>
        <taxon>Mucoromycotina</taxon>
        <taxon>Mucoromycetes</taxon>
        <taxon>Mucorales</taxon>
        <taxon>Mucorineae</taxon>
        <taxon>Rhizopodaceae</taxon>
        <taxon>Rhizopus</taxon>
    </lineage>
</organism>
<dbReference type="Proteomes" id="UP000253551">
    <property type="component" value="Unassembled WGS sequence"/>
</dbReference>
<dbReference type="GO" id="GO:0061630">
    <property type="term" value="F:ubiquitin protein ligase activity"/>
    <property type="evidence" value="ECO:0007669"/>
    <property type="project" value="UniProtKB-EC"/>
</dbReference>
<dbReference type="PANTHER" id="PTHR23163:SF0">
    <property type="entry name" value="E3 UBIQUITIN-PROTEIN LIGASE BRE1"/>
    <property type="match status" value="1"/>
</dbReference>
<keyword evidence="5 6" id="KW-0539">Nucleus</keyword>
<dbReference type="GO" id="GO:0033503">
    <property type="term" value="C:HULC complex"/>
    <property type="evidence" value="ECO:0007669"/>
    <property type="project" value="TreeGrafter"/>
</dbReference>
<feature type="compositionally biased region" description="Basic and acidic residues" evidence="8">
    <location>
        <begin position="442"/>
        <end position="456"/>
    </location>
</feature>
<evidence type="ECO:0000256" key="4">
    <source>
        <dbReference type="ARBA" id="ARBA00022833"/>
    </source>
</evidence>
<feature type="non-terminal residue" evidence="9">
    <location>
        <position position="1"/>
    </location>
</feature>
<comment type="similarity">
    <text evidence="6">Belongs to the BRE1 family.</text>
</comment>
<evidence type="ECO:0000256" key="7">
    <source>
        <dbReference type="SAM" id="Coils"/>
    </source>
</evidence>
<evidence type="ECO:0000256" key="8">
    <source>
        <dbReference type="SAM" id="MobiDB-lite"/>
    </source>
</evidence>
<dbReference type="PANTHER" id="PTHR23163">
    <property type="entry name" value="RING FINGER PROTEIN-RELATED"/>
    <property type="match status" value="1"/>
</dbReference>
<keyword evidence="10" id="KW-1185">Reference proteome</keyword>
<comment type="catalytic activity">
    <reaction evidence="6">
        <text>S-ubiquitinyl-[E2 ubiquitin-conjugating enzyme]-L-cysteine + [acceptor protein]-L-lysine = [E2 ubiquitin-conjugating enzyme]-L-cysteine + N(6)-ubiquitinyl-[acceptor protein]-L-lysine.</text>
        <dbReference type="EC" id="2.3.2.27"/>
    </reaction>
</comment>
<dbReference type="EC" id="2.3.2.27" evidence="6"/>
<keyword evidence="6" id="KW-0833">Ubl conjugation pathway</keyword>
<dbReference type="GO" id="GO:0005634">
    <property type="term" value="C:nucleus"/>
    <property type="evidence" value="ECO:0007669"/>
    <property type="project" value="UniProtKB-SubCell"/>
</dbReference>
<gene>
    <name evidence="9" type="ORF">CU098_003381</name>
</gene>
<evidence type="ECO:0000256" key="5">
    <source>
        <dbReference type="ARBA" id="ARBA00023242"/>
    </source>
</evidence>
<dbReference type="UniPathway" id="UPA00143"/>
<dbReference type="STRING" id="4846.A0A367J406"/>